<organism evidence="4 5">
    <name type="scientific">Megalops atlanticus</name>
    <name type="common">Tarpon</name>
    <name type="synonym">Clupea gigantea</name>
    <dbReference type="NCBI Taxonomy" id="7932"/>
    <lineage>
        <taxon>Eukaryota</taxon>
        <taxon>Metazoa</taxon>
        <taxon>Chordata</taxon>
        <taxon>Craniata</taxon>
        <taxon>Vertebrata</taxon>
        <taxon>Euteleostomi</taxon>
        <taxon>Actinopterygii</taxon>
        <taxon>Neopterygii</taxon>
        <taxon>Teleostei</taxon>
        <taxon>Elopiformes</taxon>
        <taxon>Megalopidae</taxon>
        <taxon>Megalops</taxon>
    </lineage>
</organism>
<accession>A0A9D3QCN3</accession>
<feature type="disulfide bond" evidence="1">
    <location>
        <begin position="240"/>
        <end position="249"/>
    </location>
</feature>
<dbReference type="PROSITE" id="PS50026">
    <property type="entry name" value="EGF_3"/>
    <property type="match status" value="1"/>
</dbReference>
<evidence type="ECO:0000256" key="2">
    <source>
        <dbReference type="SAM" id="SignalP"/>
    </source>
</evidence>
<keyword evidence="5" id="KW-1185">Reference proteome</keyword>
<dbReference type="InterPro" id="IPR018941">
    <property type="entry name" value="Tyr_kin_Tie2_Ig-like_dom-1_N"/>
</dbReference>
<dbReference type="Pfam" id="PF10430">
    <property type="entry name" value="Ig_Tie2_1"/>
    <property type="match status" value="1"/>
</dbReference>
<dbReference type="InterPro" id="IPR036179">
    <property type="entry name" value="Ig-like_dom_sf"/>
</dbReference>
<name>A0A9D3QCN3_MEGAT</name>
<evidence type="ECO:0000259" key="3">
    <source>
        <dbReference type="PROSITE" id="PS50026"/>
    </source>
</evidence>
<dbReference type="PANTHER" id="PTHR24035:SF109">
    <property type="entry name" value="PROTEIN DRAPER"/>
    <property type="match status" value="1"/>
</dbReference>
<keyword evidence="1" id="KW-0245">EGF-like domain</keyword>
<feature type="signal peptide" evidence="2">
    <location>
        <begin position="1"/>
        <end position="23"/>
    </location>
</feature>
<dbReference type="SUPFAM" id="SSF48726">
    <property type="entry name" value="Immunoglobulin"/>
    <property type="match status" value="1"/>
</dbReference>
<dbReference type="AlphaFoldDB" id="A0A9D3QCN3"/>
<dbReference type="OrthoDB" id="1668230at2759"/>
<gene>
    <name evidence="4" type="ORF">MATL_G00067860</name>
</gene>
<dbReference type="GO" id="GO:0005524">
    <property type="term" value="F:ATP binding"/>
    <property type="evidence" value="ECO:0007669"/>
    <property type="project" value="InterPro"/>
</dbReference>
<dbReference type="PROSITE" id="PS00022">
    <property type="entry name" value="EGF_1"/>
    <property type="match status" value="1"/>
</dbReference>
<dbReference type="PANTHER" id="PTHR24035">
    <property type="entry name" value="MULTIPLE EPIDERMAL GROWTH FACTOR-LIKE DOMAINS PROTEIN"/>
    <property type="match status" value="1"/>
</dbReference>
<dbReference type="EMBL" id="JAFDVH010000004">
    <property type="protein sequence ID" value="KAG7481523.1"/>
    <property type="molecule type" value="Genomic_DNA"/>
</dbReference>
<sequence>MRNMDYFSLSLLHVVCWLVSGNALETTDLTLVNPEPMGTSYDSSLHCVSGDWSTSALPSMGQDFPLHLDNLTVTQDREYRLASKISWKQQDVDVFGAFYCRMKNADPTSNVYTFKMLSEAAFHPESLTITSSIGENVNISFTRKKTVAEDANIFKNGSFMHSVPSYEISETVSYPIHSVEMEDSGVYTVRYMSAAISTSAITRLIVRKCPAGSWGPDCSRTCPLCVNGGVCHDDTGECLCPPGFRGQTCEIACGQGKFGRSCGEKCKDGLCRSMVFCLRDPYGCSCATGWRGLNCSEACPQGYYGAGCKLRCDCSGRGRCDPYRGCVCRGRHGTRCEHEDLPSPTGVRLVSVNQTCLSLSWDAVTGPSRRTGPTRWSAYRALSPGIP</sequence>
<evidence type="ECO:0000313" key="5">
    <source>
        <dbReference type="Proteomes" id="UP001046870"/>
    </source>
</evidence>
<dbReference type="GO" id="GO:0004714">
    <property type="term" value="F:transmembrane receptor protein tyrosine kinase activity"/>
    <property type="evidence" value="ECO:0007669"/>
    <property type="project" value="InterPro"/>
</dbReference>
<comment type="caution">
    <text evidence="4">The sequence shown here is derived from an EMBL/GenBank/DDBJ whole genome shotgun (WGS) entry which is preliminary data.</text>
</comment>
<dbReference type="Gene3D" id="2.170.300.10">
    <property type="entry name" value="Tie2 ligand-binding domain superfamily"/>
    <property type="match status" value="1"/>
</dbReference>
<keyword evidence="1" id="KW-1015">Disulfide bond</keyword>
<reference evidence="4" key="1">
    <citation type="submission" date="2021-01" db="EMBL/GenBank/DDBJ databases">
        <authorList>
            <person name="Zahm M."/>
            <person name="Roques C."/>
            <person name="Cabau C."/>
            <person name="Klopp C."/>
            <person name="Donnadieu C."/>
            <person name="Jouanno E."/>
            <person name="Lampietro C."/>
            <person name="Louis A."/>
            <person name="Herpin A."/>
            <person name="Echchiki A."/>
            <person name="Berthelot C."/>
            <person name="Parey E."/>
            <person name="Roest-Crollius H."/>
            <person name="Braasch I."/>
            <person name="Postlethwait J."/>
            <person name="Bobe J."/>
            <person name="Montfort J."/>
            <person name="Bouchez O."/>
            <person name="Begum T."/>
            <person name="Mejri S."/>
            <person name="Adams A."/>
            <person name="Chen W.-J."/>
            <person name="Guiguen Y."/>
        </authorList>
    </citation>
    <scope>NUCLEOTIDE SEQUENCE</scope>
    <source>
        <strain evidence="4">YG-15Mar2019-1</strain>
        <tissue evidence="4">Brain</tissue>
    </source>
</reference>
<evidence type="ECO:0000313" key="4">
    <source>
        <dbReference type="EMBL" id="KAG7481523.1"/>
    </source>
</evidence>
<keyword evidence="2" id="KW-0732">Signal</keyword>
<comment type="caution">
    <text evidence="1">Lacks conserved residue(s) required for the propagation of feature annotation.</text>
</comment>
<dbReference type="FunFam" id="2.170.300.10:FF:000003">
    <property type="entry name" value="tyrosine-protein kinase receptor Tie-1 isoform X1"/>
    <property type="match status" value="1"/>
</dbReference>
<dbReference type="GO" id="GO:0007169">
    <property type="term" value="P:cell surface receptor protein tyrosine kinase signaling pathway"/>
    <property type="evidence" value="ECO:0007669"/>
    <property type="project" value="InterPro"/>
</dbReference>
<feature type="domain" description="EGF-like" evidence="3">
    <location>
        <begin position="214"/>
        <end position="250"/>
    </location>
</feature>
<dbReference type="SMART" id="SM00181">
    <property type="entry name" value="EGF"/>
    <property type="match status" value="2"/>
</dbReference>
<proteinExistence type="predicted"/>
<dbReference type="InterPro" id="IPR000742">
    <property type="entry name" value="EGF"/>
</dbReference>
<feature type="chain" id="PRO_5039433201" description="EGF-like domain-containing protein" evidence="2">
    <location>
        <begin position="24"/>
        <end position="387"/>
    </location>
</feature>
<dbReference type="CDD" id="cd00054">
    <property type="entry name" value="EGF_CA"/>
    <property type="match status" value="1"/>
</dbReference>
<dbReference type="InterPro" id="IPR013783">
    <property type="entry name" value="Ig-like_fold"/>
</dbReference>
<dbReference type="GO" id="GO:0005886">
    <property type="term" value="C:plasma membrane"/>
    <property type="evidence" value="ECO:0007669"/>
    <property type="project" value="InterPro"/>
</dbReference>
<evidence type="ECO:0000256" key="1">
    <source>
        <dbReference type="PROSITE-ProRule" id="PRU00076"/>
    </source>
</evidence>
<dbReference type="Proteomes" id="UP001046870">
    <property type="component" value="Chromosome 4"/>
</dbReference>
<dbReference type="Gene3D" id="2.60.40.10">
    <property type="entry name" value="Immunoglobulins"/>
    <property type="match status" value="2"/>
</dbReference>
<protein>
    <recommendedName>
        <fullName evidence="3">EGF-like domain-containing protein</fullName>
    </recommendedName>
</protein>
<dbReference type="InterPro" id="IPR052108">
    <property type="entry name" value="MEGF/SIB"/>
</dbReference>